<keyword evidence="7" id="KW-1185">Reference proteome</keyword>
<dbReference type="AlphaFoldDB" id="D5E4U1"/>
<reference key="2">
    <citation type="submission" date="2010-03" db="EMBL/GenBank/DDBJ databases">
        <authorList>
            <person name="Ma Z."/>
            <person name="Wang X."/>
            <person name="Liu H."/>
        </authorList>
    </citation>
    <scope>NUCLEOTIDE SEQUENCE</scope>
    <source>
        <strain>MP145</strain>
    </source>
</reference>
<keyword evidence="3 5" id="KW-1133">Transmembrane helix</keyword>
<dbReference type="GO" id="GO:0006886">
    <property type="term" value="P:intracellular protein transport"/>
    <property type="evidence" value="ECO:0007669"/>
    <property type="project" value="InterPro"/>
</dbReference>
<dbReference type="GO" id="GO:0009306">
    <property type="term" value="P:protein secretion"/>
    <property type="evidence" value="ECO:0007669"/>
    <property type="project" value="InterPro"/>
</dbReference>
<organism evidence="6 7">
    <name type="scientific">Mycoplasma crocodyli (strain ATCC 51981 / MP145)</name>
    <dbReference type="NCBI Taxonomy" id="512564"/>
    <lineage>
        <taxon>Bacteria</taxon>
        <taxon>Bacillati</taxon>
        <taxon>Mycoplasmatota</taxon>
        <taxon>Mollicutes</taxon>
        <taxon>Mycoplasmataceae</taxon>
        <taxon>Mycoplasma</taxon>
    </lineage>
</organism>
<dbReference type="Proteomes" id="UP000001845">
    <property type="component" value="Chromosome"/>
</dbReference>
<dbReference type="NCBIfam" id="TIGR00964">
    <property type="entry name" value="secE_bact"/>
    <property type="match status" value="1"/>
</dbReference>
<reference evidence="7" key="1">
    <citation type="submission" date="2010-03" db="EMBL/GenBank/DDBJ databases">
        <title>The complete genome of Mycoplasma crocodyli MP145.</title>
        <authorList>
            <person name="Glass J.I."/>
            <person name="Durkin A.S."/>
            <person name="Hostetler J."/>
            <person name="Jackson J."/>
            <person name="Johnson J."/>
            <person name="May M.A."/>
            <person name="Paralanov V."/>
            <person name="Radune D."/>
            <person name="Szczypinski B."/>
            <person name="Brown D.R."/>
        </authorList>
    </citation>
    <scope>NUCLEOTIDE SEQUENCE [LARGE SCALE GENOMIC DNA]</scope>
    <source>
        <strain evidence="7">ATCC 51981 / MP145</strain>
    </source>
</reference>
<dbReference type="OrthoDB" id="399914at2"/>
<sequence>MRKNKELVVPKKERKKKYYFRKFVLDIKRVRWPSNKTNWSSLTKIIIFTLIVVGFVFAITTLFAYIWAKLKIGL</sequence>
<dbReference type="STRING" id="512564.MCRO_0109"/>
<dbReference type="Gene3D" id="1.20.5.1030">
    <property type="entry name" value="Preprotein translocase secy subunit"/>
    <property type="match status" value="1"/>
</dbReference>
<dbReference type="GO" id="GO:0008320">
    <property type="term" value="F:protein transmembrane transporter activity"/>
    <property type="evidence" value="ECO:0007669"/>
    <property type="project" value="InterPro"/>
</dbReference>
<dbReference type="InterPro" id="IPR005807">
    <property type="entry name" value="SecE_bac"/>
</dbReference>
<evidence type="ECO:0000256" key="4">
    <source>
        <dbReference type="ARBA" id="ARBA00023136"/>
    </source>
</evidence>
<evidence type="ECO:0000256" key="2">
    <source>
        <dbReference type="ARBA" id="ARBA00022692"/>
    </source>
</evidence>
<comment type="subcellular location">
    <subcellularLocation>
        <location evidence="1">Membrane</location>
    </subcellularLocation>
</comment>
<evidence type="ECO:0000256" key="3">
    <source>
        <dbReference type="ARBA" id="ARBA00022989"/>
    </source>
</evidence>
<evidence type="ECO:0000313" key="7">
    <source>
        <dbReference type="Proteomes" id="UP000001845"/>
    </source>
</evidence>
<name>D5E4U1_MYCCM</name>
<evidence type="ECO:0000313" key="6">
    <source>
        <dbReference type="EMBL" id="ADE19543.1"/>
    </source>
</evidence>
<keyword evidence="4 5" id="KW-0472">Membrane</keyword>
<dbReference type="KEGG" id="mcd:MCRO_0109"/>
<feature type="transmembrane region" description="Helical" evidence="5">
    <location>
        <begin position="45"/>
        <end position="68"/>
    </location>
</feature>
<dbReference type="RefSeq" id="WP_013054320.1">
    <property type="nucleotide sequence ID" value="NC_014014.1"/>
</dbReference>
<dbReference type="InterPro" id="IPR038379">
    <property type="entry name" value="SecE_sf"/>
</dbReference>
<evidence type="ECO:0000256" key="5">
    <source>
        <dbReference type="SAM" id="Phobius"/>
    </source>
</evidence>
<dbReference type="HOGENOM" id="CLU_196746_1_0_14"/>
<dbReference type="EMBL" id="CP001991">
    <property type="protein sequence ID" value="ADE19543.1"/>
    <property type="molecule type" value="Genomic_DNA"/>
</dbReference>
<keyword evidence="2 5" id="KW-0812">Transmembrane</keyword>
<gene>
    <name evidence="6" type="primary">secE</name>
    <name evidence="6" type="ordered locus">MCRO_0109</name>
</gene>
<dbReference type="GO" id="GO:0006605">
    <property type="term" value="P:protein targeting"/>
    <property type="evidence" value="ECO:0007669"/>
    <property type="project" value="InterPro"/>
</dbReference>
<evidence type="ECO:0000256" key="1">
    <source>
        <dbReference type="ARBA" id="ARBA00004370"/>
    </source>
</evidence>
<reference evidence="6 7" key="3">
    <citation type="journal article" date="2011" name="J. Bacteriol.">
        <title>Genome sequences of Mycoplasma alligatoris A21JP2T and Mycoplasma crocodyli MP145T.</title>
        <authorList>
            <person name="Brown D.R."/>
            <person name="Farmerie W.G."/>
            <person name="May M."/>
            <person name="Benders G.A."/>
            <person name="Durkin A.S."/>
            <person name="Hlavinka K."/>
            <person name="Hostetler J."/>
            <person name="Jackson J."/>
            <person name="Johnson J."/>
            <person name="Miller R.H."/>
            <person name="Paralanov V."/>
            <person name="Radune D."/>
            <person name="Szczypinski B."/>
            <person name="Glass J.I."/>
        </authorList>
    </citation>
    <scope>NUCLEOTIDE SEQUENCE [LARGE SCALE GENOMIC DNA]</scope>
    <source>
        <strain evidence="7">ATCC 51981 / MP145</strain>
    </source>
</reference>
<dbReference type="GO" id="GO:0016020">
    <property type="term" value="C:membrane"/>
    <property type="evidence" value="ECO:0007669"/>
    <property type="project" value="UniProtKB-SubCell"/>
</dbReference>
<proteinExistence type="predicted"/>
<accession>D5E4U1</accession>
<protein>
    <submittedName>
        <fullName evidence="6">Probable preprotein translocase, SecE subunit</fullName>
    </submittedName>
</protein>
<dbReference type="eggNOG" id="ENOG5032F0J">
    <property type="taxonomic scope" value="Bacteria"/>
</dbReference>